<protein>
    <submittedName>
        <fullName evidence="1">Uncharacterized protein</fullName>
    </submittedName>
</protein>
<name>W9JY06_FUSOX</name>
<dbReference type="PANTHER" id="PTHR22765:SF434">
    <property type="entry name" value="GB|AAD18119.1-RELATED"/>
    <property type="match status" value="1"/>
</dbReference>
<evidence type="ECO:0000313" key="1">
    <source>
        <dbReference type="EMBL" id="EWZ34078.1"/>
    </source>
</evidence>
<accession>W9JY06</accession>
<dbReference type="Proteomes" id="UP000030766">
    <property type="component" value="Unassembled WGS sequence"/>
</dbReference>
<dbReference type="HOGENOM" id="CLU_013137_18_4_1"/>
<dbReference type="GO" id="GO:0006511">
    <property type="term" value="P:ubiquitin-dependent protein catabolic process"/>
    <property type="evidence" value="ECO:0007669"/>
    <property type="project" value="TreeGrafter"/>
</dbReference>
<dbReference type="AlphaFoldDB" id="W9JY06"/>
<sequence length="150" mass="16929">MIVVNPTVTSDPASDHLPLDTDLPFAVIMVAIFILAAAFYSLSYLLRPDDSPLRPDNRPELICDDIFNPATLDETAPARAYRQWKAETNYVADIEPGFNACAICLGPMLDEDIIRHLQCGHVFHSRCFGEWFFRRHDTCPTCISRIMPTT</sequence>
<dbReference type="Gene3D" id="3.30.40.10">
    <property type="entry name" value="Zinc/RING finger domain, C3HC4 (zinc finger)"/>
    <property type="match status" value="1"/>
</dbReference>
<dbReference type="VEuPathDB" id="FungiDB:FOZG_12094"/>
<dbReference type="PANTHER" id="PTHR22765">
    <property type="entry name" value="RING FINGER AND PROTEASE ASSOCIATED DOMAIN-CONTAINING"/>
    <property type="match status" value="1"/>
</dbReference>
<dbReference type="SMART" id="SM00184">
    <property type="entry name" value="RING"/>
    <property type="match status" value="1"/>
</dbReference>
<dbReference type="Pfam" id="PF13639">
    <property type="entry name" value="zf-RING_2"/>
    <property type="match status" value="1"/>
</dbReference>
<dbReference type="GO" id="GO:0061630">
    <property type="term" value="F:ubiquitin protein ligase activity"/>
    <property type="evidence" value="ECO:0007669"/>
    <property type="project" value="TreeGrafter"/>
</dbReference>
<reference evidence="1" key="2">
    <citation type="submission" date="2012-06" db="EMBL/GenBank/DDBJ databases">
        <title>Annotation of the Genome Sequence of Fusarium oxysporum Fo47.</title>
        <authorList>
            <consortium name="The Broad Institute Genomics Platform"/>
            <person name="Ma L.-J."/>
            <person name="Corby-Kistler H."/>
            <person name="Broz K."/>
            <person name="Gale L.R."/>
            <person name="Jonkers W."/>
            <person name="O'Donnell K."/>
            <person name="Ploetz R."/>
            <person name="Steinberg C."/>
            <person name="Schwartz D.C."/>
            <person name="VanEtten H."/>
            <person name="Zhou S."/>
            <person name="Young S.K."/>
            <person name="Zeng Q."/>
            <person name="Gargeya S."/>
            <person name="Fitzgerald M."/>
            <person name="Abouelleil A."/>
            <person name="Alvarado L."/>
            <person name="Chapman S.B."/>
            <person name="Gainer-Dewar J."/>
            <person name="Goldberg J."/>
            <person name="Griggs A."/>
            <person name="Gujja S."/>
            <person name="Hansen M."/>
            <person name="Howarth C."/>
            <person name="Imamovic A."/>
            <person name="Ireland A."/>
            <person name="Larimer J."/>
            <person name="McCowan C."/>
            <person name="Murphy C."/>
            <person name="Pearson M."/>
            <person name="Poon T.W."/>
            <person name="Priest M."/>
            <person name="Roberts A."/>
            <person name="Saif S."/>
            <person name="Shea T."/>
            <person name="Sykes S."/>
            <person name="Wortman J."/>
            <person name="Nusbaum C."/>
            <person name="Birren B."/>
        </authorList>
    </citation>
    <scope>NUCLEOTIDE SEQUENCE</scope>
    <source>
        <strain evidence="1">Fo47</strain>
    </source>
</reference>
<dbReference type="InterPro" id="IPR013083">
    <property type="entry name" value="Znf_RING/FYVE/PHD"/>
</dbReference>
<gene>
    <name evidence="1" type="ORF">FOZG_12094</name>
</gene>
<organism evidence="1">
    <name type="scientific">Fusarium oxysporum Fo47</name>
    <dbReference type="NCBI Taxonomy" id="660027"/>
    <lineage>
        <taxon>Eukaryota</taxon>
        <taxon>Fungi</taxon>
        <taxon>Dikarya</taxon>
        <taxon>Ascomycota</taxon>
        <taxon>Pezizomycotina</taxon>
        <taxon>Sordariomycetes</taxon>
        <taxon>Hypocreomycetidae</taxon>
        <taxon>Hypocreales</taxon>
        <taxon>Nectriaceae</taxon>
        <taxon>Fusarium</taxon>
        <taxon>Fusarium oxysporum species complex</taxon>
    </lineage>
</organism>
<dbReference type="CDD" id="cd16448">
    <property type="entry name" value="RING-H2"/>
    <property type="match status" value="1"/>
</dbReference>
<proteinExistence type="predicted"/>
<reference evidence="1" key="1">
    <citation type="submission" date="2011-06" db="EMBL/GenBank/DDBJ databases">
        <title>The Genome Sequence of Fusarium oxysporum Fo47.</title>
        <authorList>
            <consortium name="The Broad Institute Genome Sequencing Platform"/>
            <person name="Ma L.-J."/>
            <person name="Gale L.R."/>
            <person name="Schwartz D.C."/>
            <person name="Zhou S."/>
            <person name="Corby-Kistler H."/>
            <person name="Young S.K."/>
            <person name="Zeng Q."/>
            <person name="Gargeya S."/>
            <person name="Fitzgerald M."/>
            <person name="Haas B."/>
            <person name="Abouelleil A."/>
            <person name="Alvarado L."/>
            <person name="Arachchi H.M."/>
            <person name="Berlin A."/>
            <person name="Brown A."/>
            <person name="Chapman S.B."/>
            <person name="Chen Z."/>
            <person name="Dunbar C."/>
            <person name="Freedman E."/>
            <person name="Gearin G."/>
            <person name="Gellesch M."/>
            <person name="Goldberg J."/>
            <person name="Griggs A."/>
            <person name="Gujja S."/>
            <person name="Heiman D."/>
            <person name="Howarth C."/>
            <person name="Larson L."/>
            <person name="Lui A."/>
            <person name="MacDonald P.J.P."/>
            <person name="Mehta T."/>
            <person name="Montmayeur A."/>
            <person name="Murphy C."/>
            <person name="Neiman D."/>
            <person name="Pearson M."/>
            <person name="Priest M."/>
            <person name="Roberts A."/>
            <person name="Saif S."/>
            <person name="Shea T."/>
            <person name="Shenoy N."/>
            <person name="Sisk P."/>
            <person name="Stolte C."/>
            <person name="Sykes S."/>
            <person name="Wortman J."/>
            <person name="Nusbaum C."/>
            <person name="Birren B."/>
        </authorList>
    </citation>
    <scope>NUCLEOTIDE SEQUENCE [LARGE SCALE GENOMIC DNA]</scope>
    <source>
        <strain evidence="1">Fo47</strain>
    </source>
</reference>
<dbReference type="EMBL" id="JH717904">
    <property type="protein sequence ID" value="EWZ34078.1"/>
    <property type="molecule type" value="Genomic_DNA"/>
</dbReference>
<dbReference type="PROSITE" id="PS50089">
    <property type="entry name" value="ZF_RING_2"/>
    <property type="match status" value="1"/>
</dbReference>
<dbReference type="InterPro" id="IPR001841">
    <property type="entry name" value="Znf_RING"/>
</dbReference>
<dbReference type="InterPro" id="IPR051826">
    <property type="entry name" value="E3_ubiquitin-ligase_domain"/>
</dbReference>
<dbReference type="SUPFAM" id="SSF57850">
    <property type="entry name" value="RING/U-box"/>
    <property type="match status" value="1"/>
</dbReference>